<dbReference type="Gene3D" id="1.20.120.1880">
    <property type="entry name" value="Nucleoporin, helical C-terminal domain"/>
    <property type="match status" value="1"/>
</dbReference>
<organism evidence="8 9">
    <name type="scientific">Xanthoceras sorbifolium</name>
    <dbReference type="NCBI Taxonomy" id="99658"/>
    <lineage>
        <taxon>Eukaryota</taxon>
        <taxon>Viridiplantae</taxon>
        <taxon>Streptophyta</taxon>
        <taxon>Embryophyta</taxon>
        <taxon>Tracheophyta</taxon>
        <taxon>Spermatophyta</taxon>
        <taxon>Magnoliopsida</taxon>
        <taxon>eudicotyledons</taxon>
        <taxon>Gunneridae</taxon>
        <taxon>Pentapetalae</taxon>
        <taxon>rosids</taxon>
        <taxon>malvids</taxon>
        <taxon>Sapindales</taxon>
        <taxon>Sapindaceae</taxon>
        <taxon>Xanthoceroideae</taxon>
        <taxon>Xanthoceras</taxon>
    </lineage>
</organism>
<dbReference type="PANTHER" id="PTHR10350:SF6">
    <property type="entry name" value="NUCLEAR PORE COMPLEX PROTEIN NUP155"/>
    <property type="match status" value="1"/>
</dbReference>
<dbReference type="Pfam" id="PF08801">
    <property type="entry name" value="Nucleoporin_N"/>
    <property type="match status" value="1"/>
</dbReference>
<keyword evidence="3" id="KW-0813">Transport</keyword>
<feature type="region of interest" description="Disordered" evidence="5">
    <location>
        <begin position="1357"/>
        <end position="1379"/>
    </location>
</feature>
<dbReference type="InterPro" id="IPR042538">
    <property type="entry name" value="Nucleoporin_Nup155_C_3"/>
</dbReference>
<dbReference type="Gene3D" id="1.25.40.440">
    <property type="entry name" value="Nucleoporin, helical domain, central subdomain"/>
    <property type="match status" value="1"/>
</dbReference>
<dbReference type="EMBL" id="JAFEMO010000005">
    <property type="protein sequence ID" value="KAH7570882.1"/>
    <property type="molecule type" value="Genomic_DNA"/>
</dbReference>
<evidence type="ECO:0000256" key="5">
    <source>
        <dbReference type="SAM" id="MobiDB-lite"/>
    </source>
</evidence>
<evidence type="ECO:0000313" key="9">
    <source>
        <dbReference type="Proteomes" id="UP000827721"/>
    </source>
</evidence>
<dbReference type="InterPro" id="IPR014908">
    <property type="entry name" value="Nucleoporin_Nup133/Nup155_N"/>
</dbReference>
<name>A0ABQ8I3A3_9ROSI</name>
<evidence type="ECO:0000259" key="7">
    <source>
        <dbReference type="Pfam" id="PF08801"/>
    </source>
</evidence>
<dbReference type="InterPro" id="IPR042533">
    <property type="entry name" value="Nucleoporin_Nup155_C_1"/>
</dbReference>
<feature type="compositionally biased region" description="Polar residues" evidence="5">
    <location>
        <begin position="1364"/>
        <end position="1379"/>
    </location>
</feature>
<evidence type="ECO:0000256" key="2">
    <source>
        <dbReference type="ARBA" id="ARBA00007373"/>
    </source>
</evidence>
<proteinExistence type="inferred from homology"/>
<dbReference type="Proteomes" id="UP000827721">
    <property type="component" value="Unassembled WGS sequence"/>
</dbReference>
<dbReference type="Gene3D" id="1.20.58.1780">
    <property type="match status" value="1"/>
</dbReference>
<reference evidence="8 9" key="1">
    <citation type="submission" date="2021-02" db="EMBL/GenBank/DDBJ databases">
        <title>Plant Genome Project.</title>
        <authorList>
            <person name="Zhang R.-G."/>
        </authorList>
    </citation>
    <scope>NUCLEOTIDE SEQUENCE [LARGE SCALE GENOMIC DNA]</scope>
    <source>
        <tissue evidence="8">Leaves</tissue>
    </source>
</reference>
<comment type="caution">
    <text evidence="8">The sequence shown here is derived from an EMBL/GenBank/DDBJ whole genome shotgun (WGS) entry which is preliminary data.</text>
</comment>
<dbReference type="PANTHER" id="PTHR10350">
    <property type="entry name" value="NUCLEAR PORE COMPLEX PROTEIN NUP155"/>
    <property type="match status" value="1"/>
</dbReference>
<evidence type="ECO:0000259" key="6">
    <source>
        <dbReference type="Pfam" id="PF03177"/>
    </source>
</evidence>
<dbReference type="Gene3D" id="1.25.40.450">
    <property type="entry name" value="Nucleoporin, helical domain, N-terminal subdomain"/>
    <property type="match status" value="1"/>
</dbReference>
<evidence type="ECO:0000256" key="3">
    <source>
        <dbReference type="ARBA" id="ARBA00022448"/>
    </source>
</evidence>
<dbReference type="InterPro" id="IPR042537">
    <property type="entry name" value="Nucleoporin_Nup155_C_2"/>
</dbReference>
<sequence>MRGFGKGGACWGGVVGKKSAPYRPNSGGEGEKGAAPCRTNWGRGFGKKAASRERRCGGEESCSLSSEFKRRGFGKGAASCGEGGGVCGVGKGAPPSYSEFRGKVGFCSLPTNDMSWEEEIVMRDVTNAGLVVSDRIGREAAAQLDVEEALEASRYASHPYTTHPREWPPLVEVADTWDLPTVLVERYNAAGGEGNALCGIFPEIRRAWASVDNSLFLWRFDKWDGQCPEYTGEEQVICAVGLAKSKPGIFVEAIQYLMILATPVELVLVGVCCSAGGDSSDPYAEISIQPLPEYTVASDGVTMTCITCTDKGRIFMAGRDGHIYELQYTTGSGWYKRCRKVCLTAGVGSVISRWIVPNVFKFGAVDAIVEMVFDNERQILYARSEEMKLQVFVLGPNGDGSLKKVAEERNLFNHRDAHNAGRPSTGPRASNRSVKPSIVCISPLSTLESKWLHLVAVLSDGRRMYLSTSSSNGSNGTIGGLGGFNNHHHRPSCLKVVTTRPSPPLGVGGGLGFGAISLAGRNQNEDLSLKVEAAYYSAGTLVLSDSSPPTMSSLLIVSKDSSSQSSLTGSLGTSTRISRALRESVSSLPVEGRMLSVADVLPLPDTAATVQSLYSELEFCGLESSGESCEKASGKLWARGDLSTQHILPRRRIVIFSTMGMMEVVFNRPVDILRRLFESNSPRSILEDFFNRFGAGEAAAMCLMLAARIVHSENLISNVVAEKAAEAFEDPRLVGMPQLEGSNALANTRTAAGGFSMGQVVQEAEPVFSGAHEGLCLCSSRLLFPLWELPVMVTKGVAGSYDSMTENGVVACRLSAEAMQVLENKIRSLEKFLRCIRNQRRGLYGCVAGLGDLTGSILYTTGSELGGDRSMVRNLFGTYSRNVESNGVGTSNKRQRLPYSPAELAAMEVRAMECIRQLLLRSAEALFLLQLLSQHHVTRLVQGFDDNLWQELVQLTFCQLVCSEEGDRLATRLISSLMEYYTGPDGRGTVDDISGRLREGCPSYFKESDYKFFLAVEYLERAAVTPDSEEKENLAREAFNFLSKVPESADLQTVCKRFEDLRFYEAVVRLPLQKAQALDPAGDAFNDQIDAATRENALVQREQCYEIITSALRSLKGDSSQREFGSPVRPAMRSTIDHASRKKYICQIVQLGVQSPDRVFHEYLYRTMIDLGLEDELLEYGGPDLVPFLQNAGREPLQEVRAVSGITSATSLMGQTGATIASKEAKYLELLARYYVLKRQHVLAAHVLLRLAERRSTDVKDVPTLDQRFAVYFHTSLVYISKFSIDLVFLLANNAWRQYLSNAVLQAKSASNSDGLLGSTRGAFDNGLLDLLEGKLAVLRFQIKIKEELEAMASRLEPPVDMSESAQNDSAPDGSFTTNANLANTAREKAKELSLDLKSITQLYNEYAVPFELWEICLEMLYFANYSGDADSSIVRETWARLIDQALSRGGIAEACSVLKRVGSNKYPGDGAVLPLDTLCLHLEKAALERLESGVESVGDEDVARALLAACKGAAEPVLNTYDQLLSSGAILPSPNLRIRLLRSVLVVLREWALSVFAQRMGTSATGASLILGGTFSPEQTTIINQGIRDKITSAANRYMTEVRRLALPQSRTEAVYRGFRELEESLINPFSFDRF</sequence>
<feature type="domain" description="Nucleoporin Nup133/Nup155-like N-terminal" evidence="7">
    <location>
        <begin position="167"/>
        <end position="661"/>
    </location>
</feature>
<comment type="similarity">
    <text evidence="2">Belongs to the non-repetitive/WGA-negative nucleoporin family.</text>
</comment>
<feature type="domain" description="Nucleoporin Nup133/Nup155-like C-terminal" evidence="6">
    <location>
        <begin position="769"/>
        <end position="1553"/>
    </location>
</feature>
<accession>A0ABQ8I3A3</accession>
<dbReference type="Pfam" id="PF03177">
    <property type="entry name" value="Nucleoporin_C"/>
    <property type="match status" value="1"/>
</dbReference>
<keyword evidence="9" id="KW-1185">Reference proteome</keyword>
<comment type="subcellular location">
    <subcellularLocation>
        <location evidence="1">Nucleus</location>
    </subcellularLocation>
</comment>
<dbReference type="InterPro" id="IPR004870">
    <property type="entry name" value="Nucleoporin_Nup155"/>
</dbReference>
<evidence type="ECO:0000313" key="8">
    <source>
        <dbReference type="EMBL" id="KAH7570882.1"/>
    </source>
</evidence>
<evidence type="ECO:0000256" key="4">
    <source>
        <dbReference type="ARBA" id="ARBA00023242"/>
    </source>
</evidence>
<feature type="region of interest" description="Disordered" evidence="5">
    <location>
        <begin position="413"/>
        <end position="433"/>
    </location>
</feature>
<protein>
    <recommendedName>
        <fullName evidence="10">Nuclear pore complex protein NUP155</fullName>
    </recommendedName>
</protein>
<dbReference type="InterPro" id="IPR007187">
    <property type="entry name" value="Nucleoporin_Nup133/Nup155_C"/>
</dbReference>
<evidence type="ECO:0008006" key="10">
    <source>
        <dbReference type="Google" id="ProtNLM"/>
    </source>
</evidence>
<gene>
    <name evidence="8" type="ORF">JRO89_XS05G0212500</name>
</gene>
<evidence type="ECO:0000256" key="1">
    <source>
        <dbReference type="ARBA" id="ARBA00004123"/>
    </source>
</evidence>
<keyword evidence="4" id="KW-0539">Nucleus</keyword>